<reference evidence="1" key="1">
    <citation type="journal article" date="2015" name="Nature">
        <title>Complex archaea that bridge the gap between prokaryotes and eukaryotes.</title>
        <authorList>
            <person name="Spang A."/>
            <person name="Saw J.H."/>
            <person name="Jorgensen S.L."/>
            <person name="Zaremba-Niedzwiedzka K."/>
            <person name="Martijn J."/>
            <person name="Lind A.E."/>
            <person name="van Eijk R."/>
            <person name="Schleper C."/>
            <person name="Guy L."/>
            <person name="Ettema T.J."/>
        </authorList>
    </citation>
    <scope>NUCLEOTIDE SEQUENCE</scope>
</reference>
<accession>A0A0F9KUK5</accession>
<sequence>MKEIKVKSDLTDDTLYAESKGKCIRITGGLVDPATALEFADELRTELLKKDGG</sequence>
<organism evidence="1">
    <name type="scientific">marine sediment metagenome</name>
    <dbReference type="NCBI Taxonomy" id="412755"/>
    <lineage>
        <taxon>unclassified sequences</taxon>
        <taxon>metagenomes</taxon>
        <taxon>ecological metagenomes</taxon>
    </lineage>
</organism>
<gene>
    <name evidence="1" type="ORF">LCGC14_1283410</name>
</gene>
<dbReference type="EMBL" id="LAZR01007323">
    <property type="protein sequence ID" value="KKM86009.1"/>
    <property type="molecule type" value="Genomic_DNA"/>
</dbReference>
<comment type="caution">
    <text evidence="1">The sequence shown here is derived from an EMBL/GenBank/DDBJ whole genome shotgun (WGS) entry which is preliminary data.</text>
</comment>
<protein>
    <submittedName>
        <fullName evidence="1">Uncharacterized protein</fullName>
    </submittedName>
</protein>
<proteinExistence type="predicted"/>
<name>A0A0F9KUK5_9ZZZZ</name>
<evidence type="ECO:0000313" key="1">
    <source>
        <dbReference type="EMBL" id="KKM86009.1"/>
    </source>
</evidence>
<dbReference type="AlphaFoldDB" id="A0A0F9KUK5"/>